<feature type="domain" description="PAS" evidence="8">
    <location>
        <begin position="325"/>
        <end position="386"/>
    </location>
</feature>
<dbReference type="STRING" id="338966.Ppro_3009"/>
<dbReference type="Gene3D" id="3.30.450.20">
    <property type="entry name" value="PAS domain"/>
    <property type="match status" value="4"/>
</dbReference>
<protein>
    <submittedName>
        <fullName evidence="10">Signal transduction histidine kinase</fullName>
    </submittedName>
</protein>
<dbReference type="InterPro" id="IPR000014">
    <property type="entry name" value="PAS"/>
</dbReference>
<dbReference type="InterPro" id="IPR011495">
    <property type="entry name" value="Sig_transdc_His_kin_sub2_dim/P"/>
</dbReference>
<dbReference type="Gene3D" id="3.30.565.10">
    <property type="entry name" value="Histidine kinase-like ATPase, C-terminal domain"/>
    <property type="match status" value="1"/>
</dbReference>
<dbReference type="PANTHER" id="PTHR43065">
    <property type="entry name" value="SENSOR HISTIDINE KINASE"/>
    <property type="match status" value="1"/>
</dbReference>
<dbReference type="EMBL" id="CP000482">
    <property type="protein sequence ID" value="ABL00607.1"/>
    <property type="molecule type" value="Genomic_DNA"/>
</dbReference>
<feature type="domain" description="Histidine kinase" evidence="7">
    <location>
        <begin position="691"/>
        <end position="781"/>
    </location>
</feature>
<dbReference type="InterPro" id="IPR005467">
    <property type="entry name" value="His_kinase_dom"/>
</dbReference>
<dbReference type="NCBIfam" id="TIGR00229">
    <property type="entry name" value="sensory_box"/>
    <property type="match status" value="3"/>
</dbReference>
<keyword evidence="2" id="KW-0808">Transferase</keyword>
<dbReference type="PROSITE" id="PS50112">
    <property type="entry name" value="PAS"/>
    <property type="match status" value="4"/>
</dbReference>
<evidence type="ECO:0000256" key="6">
    <source>
        <dbReference type="ARBA" id="ARBA00023012"/>
    </source>
</evidence>
<evidence type="ECO:0000259" key="9">
    <source>
        <dbReference type="PROSITE" id="PS50113"/>
    </source>
</evidence>
<keyword evidence="3" id="KW-0547">Nucleotide-binding</keyword>
<dbReference type="InterPro" id="IPR035965">
    <property type="entry name" value="PAS-like_dom_sf"/>
</dbReference>
<evidence type="ECO:0000259" key="8">
    <source>
        <dbReference type="PROSITE" id="PS50112"/>
    </source>
</evidence>
<dbReference type="SMART" id="SM00091">
    <property type="entry name" value="PAS"/>
    <property type="match status" value="4"/>
</dbReference>
<evidence type="ECO:0000313" key="10">
    <source>
        <dbReference type="EMBL" id="ABL00607.1"/>
    </source>
</evidence>
<evidence type="ECO:0000259" key="7">
    <source>
        <dbReference type="PROSITE" id="PS50109"/>
    </source>
</evidence>
<keyword evidence="1" id="KW-0597">Phosphoprotein</keyword>
<name>A1ATD6_PELPD</name>
<dbReference type="eggNOG" id="COG3920">
    <property type="taxonomic scope" value="Bacteria"/>
</dbReference>
<dbReference type="RefSeq" id="WP_011736842.1">
    <property type="nucleotide sequence ID" value="NC_008609.1"/>
</dbReference>
<keyword evidence="4 10" id="KW-0418">Kinase</keyword>
<dbReference type="InterPro" id="IPR013656">
    <property type="entry name" value="PAS_4"/>
</dbReference>
<dbReference type="HOGENOM" id="CLU_000445_114_57_7"/>
<dbReference type="eggNOG" id="COG5002">
    <property type="taxonomic scope" value="Bacteria"/>
</dbReference>
<dbReference type="GO" id="GO:0006355">
    <property type="term" value="P:regulation of DNA-templated transcription"/>
    <property type="evidence" value="ECO:0007669"/>
    <property type="project" value="InterPro"/>
</dbReference>
<dbReference type="SMART" id="SM00086">
    <property type="entry name" value="PAC"/>
    <property type="match status" value="3"/>
</dbReference>
<feature type="domain" description="PAS" evidence="8">
    <location>
        <begin position="86"/>
        <end position="145"/>
    </location>
</feature>
<dbReference type="SMART" id="SM00387">
    <property type="entry name" value="HATPase_c"/>
    <property type="match status" value="1"/>
</dbReference>
<dbReference type="Pfam" id="PF00989">
    <property type="entry name" value="PAS"/>
    <property type="match status" value="1"/>
</dbReference>
<dbReference type="Pfam" id="PF08447">
    <property type="entry name" value="PAS_3"/>
    <property type="match status" value="2"/>
</dbReference>
<dbReference type="InterPro" id="IPR000700">
    <property type="entry name" value="PAS-assoc_C"/>
</dbReference>
<dbReference type="Pfam" id="PF02518">
    <property type="entry name" value="HATPase_c"/>
    <property type="match status" value="1"/>
</dbReference>
<dbReference type="eggNOG" id="COG2202">
    <property type="taxonomic scope" value="Bacteria"/>
</dbReference>
<dbReference type="PANTHER" id="PTHR43065:SF23">
    <property type="entry name" value="SENSOR HISTIDINE KINASE PDTAS"/>
    <property type="match status" value="1"/>
</dbReference>
<evidence type="ECO:0000256" key="1">
    <source>
        <dbReference type="ARBA" id="ARBA00022553"/>
    </source>
</evidence>
<evidence type="ECO:0000256" key="4">
    <source>
        <dbReference type="ARBA" id="ARBA00022777"/>
    </source>
</evidence>
<dbReference type="InterPro" id="IPR013767">
    <property type="entry name" value="PAS_fold"/>
</dbReference>
<dbReference type="PROSITE" id="PS50109">
    <property type="entry name" value="HIS_KIN"/>
    <property type="match status" value="1"/>
</dbReference>
<dbReference type="SUPFAM" id="SSF55874">
    <property type="entry name" value="ATPase domain of HSP90 chaperone/DNA topoisomerase II/histidine kinase"/>
    <property type="match status" value="1"/>
</dbReference>
<dbReference type="InterPro" id="IPR036890">
    <property type="entry name" value="HATPase_C_sf"/>
</dbReference>
<feature type="domain" description="PAS" evidence="8">
    <location>
        <begin position="199"/>
        <end position="268"/>
    </location>
</feature>
<dbReference type="KEGG" id="ppd:Ppro_3009"/>
<feature type="domain" description="PAC" evidence="9">
    <location>
        <begin position="272"/>
        <end position="324"/>
    </location>
</feature>
<dbReference type="InterPro" id="IPR001610">
    <property type="entry name" value="PAC"/>
</dbReference>
<gene>
    <name evidence="10" type="ordered locus">Ppro_3009</name>
</gene>
<dbReference type="GO" id="GO:0000160">
    <property type="term" value="P:phosphorelay signal transduction system"/>
    <property type="evidence" value="ECO:0007669"/>
    <property type="project" value="UniProtKB-KW"/>
</dbReference>
<keyword evidence="6" id="KW-0902">Two-component regulatory system</keyword>
<dbReference type="Proteomes" id="UP000006732">
    <property type="component" value="Chromosome"/>
</dbReference>
<organism evidence="10 11">
    <name type="scientific">Pelobacter propionicus (strain DSM 2379 / NBRC 103807 / OttBd1)</name>
    <dbReference type="NCBI Taxonomy" id="338966"/>
    <lineage>
        <taxon>Bacteria</taxon>
        <taxon>Pseudomonadati</taxon>
        <taxon>Thermodesulfobacteriota</taxon>
        <taxon>Desulfuromonadia</taxon>
        <taxon>Desulfuromonadales</taxon>
        <taxon>Desulfuromonadaceae</taxon>
        <taxon>Pelobacter</taxon>
    </lineage>
</organism>
<evidence type="ECO:0000256" key="2">
    <source>
        <dbReference type="ARBA" id="ARBA00022679"/>
    </source>
</evidence>
<feature type="domain" description="PAS" evidence="8">
    <location>
        <begin position="483"/>
        <end position="520"/>
    </location>
</feature>
<evidence type="ECO:0000256" key="5">
    <source>
        <dbReference type="ARBA" id="ARBA00022840"/>
    </source>
</evidence>
<feature type="domain" description="PAC" evidence="9">
    <location>
        <begin position="398"/>
        <end position="450"/>
    </location>
</feature>
<dbReference type="GO" id="GO:0016301">
    <property type="term" value="F:kinase activity"/>
    <property type="evidence" value="ECO:0007669"/>
    <property type="project" value="UniProtKB-KW"/>
</dbReference>
<sequence length="783" mass="87368">MTEQESQSVIDRLTEALRKAREGDCTLLLEVADGGDDIDALSREVRLLVESMRGHADARAVAEAELRECRESCRRLKANIPGMVYLFALHPDGTFSFPSVSDASGELFAIAPHELMADVGLLTRLIHPDDRDRFFASVRRSAETLAPWREEIRHIVHGEVRWYDCISRPERHANGDIVWDGIILEITGRKRAEERLSEQLHFLQQLLDTIPLPVFYKDTDGVYLGCNSAFELFCGFSRERIVGRTVHDLAPSQRADVYQEADAALFDAPGVQVYEAEFQNRDGSTRDVIFNKATFVDPENRVAGLVGAITDISGRRRAERELLLKNDMLRAIIQAAPTAIIGLDLDGNVCNVWNPAAERMLGWSAAEVMGKPLPGMDPEQREEFRDFQEWIRGGRILDGVEVRRHRQDGSPMDCSIYASPLHDTEGRIVGSIAVLVDITERKQVEESLRLANLIVENSPLVLFRWRATEGWPVELVSRNVTRFGYTPDELITGVVPFSALVHPDDLRQVAAEVAEFVRQGVDRFQQEYRIVTKGGAVRWIDDRSAVERDSQGRISHFQGVVLDITERKLAEEKIRAALTEKVVLLKEIHHRVKNNLQIISTLLDLQAESVRDEGALCAFRESQDRIRAMALVHEKLYRTEDLSFIDFSGYIESLTAHLYNSYAIDFGRVSFSIDAGNVCLSIDQAIPCGLIISELVSNSLKYAFPGSAAGNISVSIREQGDGMVSLTVADSGVGLPVNLDFTASETLGLQLVRMLVKQLRGEIALDSSGGARFSIRFPMSPAG</sequence>
<accession>A1ATD6</accession>
<dbReference type="SUPFAM" id="SSF55785">
    <property type="entry name" value="PYP-like sensor domain (PAS domain)"/>
    <property type="match status" value="4"/>
</dbReference>
<dbReference type="Pfam" id="PF08448">
    <property type="entry name" value="PAS_4"/>
    <property type="match status" value="1"/>
</dbReference>
<feature type="domain" description="PAC" evidence="9">
    <location>
        <begin position="524"/>
        <end position="576"/>
    </location>
</feature>
<dbReference type="InterPro" id="IPR003594">
    <property type="entry name" value="HATPase_dom"/>
</dbReference>
<dbReference type="InterPro" id="IPR013655">
    <property type="entry name" value="PAS_fold_3"/>
</dbReference>
<keyword evidence="11" id="KW-1185">Reference proteome</keyword>
<dbReference type="CDD" id="cd00130">
    <property type="entry name" value="PAS"/>
    <property type="match status" value="4"/>
</dbReference>
<reference evidence="10 11" key="1">
    <citation type="submission" date="2006-10" db="EMBL/GenBank/DDBJ databases">
        <title>Complete sequence of chromosome of Pelobacter propionicus DSM 2379.</title>
        <authorList>
            <consortium name="US DOE Joint Genome Institute"/>
            <person name="Copeland A."/>
            <person name="Lucas S."/>
            <person name="Lapidus A."/>
            <person name="Barry K."/>
            <person name="Detter J.C."/>
            <person name="Glavina del Rio T."/>
            <person name="Hammon N."/>
            <person name="Israni S."/>
            <person name="Dalin E."/>
            <person name="Tice H."/>
            <person name="Pitluck S."/>
            <person name="Saunders E."/>
            <person name="Brettin T."/>
            <person name="Bruce D."/>
            <person name="Han C."/>
            <person name="Tapia R."/>
            <person name="Schmutz J."/>
            <person name="Larimer F."/>
            <person name="Land M."/>
            <person name="Hauser L."/>
            <person name="Kyrpides N."/>
            <person name="Kim E."/>
            <person name="Lovley D."/>
            <person name="Richardson P."/>
        </authorList>
    </citation>
    <scope>NUCLEOTIDE SEQUENCE [LARGE SCALE GENOMIC DNA]</scope>
    <source>
        <strain evidence="11">DSM 2379 / NBRC 103807 / OttBd1</strain>
    </source>
</reference>
<dbReference type="OrthoDB" id="5342753at2"/>
<dbReference type="PROSITE" id="PS50113">
    <property type="entry name" value="PAC"/>
    <property type="match status" value="3"/>
</dbReference>
<evidence type="ECO:0000313" key="11">
    <source>
        <dbReference type="Proteomes" id="UP000006732"/>
    </source>
</evidence>
<keyword evidence="5" id="KW-0067">ATP-binding</keyword>
<proteinExistence type="predicted"/>
<dbReference type="Pfam" id="PF07568">
    <property type="entry name" value="HisKA_2"/>
    <property type="match status" value="1"/>
</dbReference>
<evidence type="ECO:0000256" key="3">
    <source>
        <dbReference type="ARBA" id="ARBA00022741"/>
    </source>
</evidence>
<dbReference type="GO" id="GO:0005524">
    <property type="term" value="F:ATP binding"/>
    <property type="evidence" value="ECO:0007669"/>
    <property type="project" value="UniProtKB-KW"/>
</dbReference>
<dbReference type="AlphaFoldDB" id="A1ATD6"/>